<gene>
    <name evidence="2" type="ORF">BD809_101304</name>
</gene>
<protein>
    <submittedName>
        <fullName evidence="2">Uncharacterized protein</fullName>
    </submittedName>
</protein>
<keyword evidence="1" id="KW-0472">Membrane</keyword>
<organism evidence="2 3">
    <name type="scientific">Aquimarina intermedia</name>
    <dbReference type="NCBI Taxonomy" id="350814"/>
    <lineage>
        <taxon>Bacteria</taxon>
        <taxon>Pseudomonadati</taxon>
        <taxon>Bacteroidota</taxon>
        <taxon>Flavobacteriia</taxon>
        <taxon>Flavobacteriales</taxon>
        <taxon>Flavobacteriaceae</taxon>
        <taxon>Aquimarina</taxon>
    </lineage>
</organism>
<evidence type="ECO:0000313" key="2">
    <source>
        <dbReference type="EMBL" id="TYP77154.1"/>
    </source>
</evidence>
<dbReference type="EMBL" id="VNHU01000001">
    <property type="protein sequence ID" value="TYP77154.1"/>
    <property type="molecule type" value="Genomic_DNA"/>
</dbReference>
<dbReference type="OrthoDB" id="979995at2"/>
<feature type="transmembrane region" description="Helical" evidence="1">
    <location>
        <begin position="7"/>
        <end position="27"/>
    </location>
</feature>
<accession>A0A5S5CCS2</accession>
<keyword evidence="1" id="KW-0812">Transmembrane</keyword>
<dbReference type="RefSeq" id="WP_148781174.1">
    <property type="nucleotide sequence ID" value="NZ_VNHU01000001.1"/>
</dbReference>
<keyword evidence="3" id="KW-1185">Reference proteome</keyword>
<proteinExistence type="predicted"/>
<evidence type="ECO:0000313" key="3">
    <source>
        <dbReference type="Proteomes" id="UP000324376"/>
    </source>
</evidence>
<dbReference type="Proteomes" id="UP000324376">
    <property type="component" value="Unassembled WGS sequence"/>
</dbReference>
<evidence type="ECO:0000256" key="1">
    <source>
        <dbReference type="SAM" id="Phobius"/>
    </source>
</evidence>
<keyword evidence="1" id="KW-1133">Transmembrane helix</keyword>
<reference evidence="2 3" key="1">
    <citation type="submission" date="2019-07" db="EMBL/GenBank/DDBJ databases">
        <title>Genomic Encyclopedia of Archaeal and Bacterial Type Strains, Phase II (KMG-II): from individual species to whole genera.</title>
        <authorList>
            <person name="Goeker M."/>
        </authorList>
    </citation>
    <scope>NUCLEOTIDE SEQUENCE [LARGE SCALE GENOMIC DNA]</scope>
    <source>
        <strain evidence="2 3">DSM 17527</strain>
    </source>
</reference>
<dbReference type="AlphaFoldDB" id="A0A5S5CCS2"/>
<sequence>MSTAVKIYFISVGILFLVGMGIVIQSFRPVRNVTKDDVLKIYGKVTDIEEAPGRDIAITLADDDHYYYINRGLSRLKLEELRKEILDTFVTLYPVHRWTIFTRDGNMGHVSKITRENTVIYNEIIKDTDE</sequence>
<comment type="caution">
    <text evidence="2">The sequence shown here is derived from an EMBL/GenBank/DDBJ whole genome shotgun (WGS) entry which is preliminary data.</text>
</comment>
<name>A0A5S5CCS2_9FLAO</name>